<proteinExistence type="predicted"/>
<feature type="compositionally biased region" description="Low complexity" evidence="1">
    <location>
        <begin position="208"/>
        <end position="227"/>
    </location>
</feature>
<name>A0A0V0R390_PSEPJ</name>
<sequence length="487" mass="56900">MSQQLKNSNQIENSNLSLENLQSSQKFDKKIKLSVQKQNIGDYNQIQSKNMNQVQNQEKNTYFIENQENIIKKDDDNNFNDSLQCDEEFSEEIAYYNLEIKNGQINRDNFKQEKELSQKYKYQGKNQQNQQLLNLQELQNVNNSQKKGNTARYLDGELSSSRQENESIGQMGQIRKICINQKGNYFQDNDVQLYELDCENEDFDQNDEQQNQNQNQQKQNNLSQQGNQIDEKEAIYVEKKNNNIQKLSLKQNYFMGNDQNKKSENNSQKSNNNIYFSKGVVLFTKDFPNDENSYKNIQSQININTNSTNKTAQSTNKYYQQNQSKNVNSITQNRITLTTQQQLDSHQNLYTTNSTLTNNLLTNQNNININFNNNNQNIQNNNNNQVQQQSRNSSANVSFLNNTYNFNSKDFDNQKKLIFGDCGCNKVLLINNDFQEADNMCNILKIKYEIQCESANSLDEAEKKIEQKIRVGVQYSNIFNETEIIMQ</sequence>
<feature type="region of interest" description="Disordered" evidence="1">
    <location>
        <begin position="204"/>
        <end position="227"/>
    </location>
</feature>
<gene>
    <name evidence="2" type="ORF">PPERSA_09013</name>
</gene>
<keyword evidence="3" id="KW-1185">Reference proteome</keyword>
<dbReference type="AlphaFoldDB" id="A0A0V0R390"/>
<evidence type="ECO:0000313" key="3">
    <source>
        <dbReference type="Proteomes" id="UP000054937"/>
    </source>
</evidence>
<evidence type="ECO:0000313" key="2">
    <source>
        <dbReference type="EMBL" id="KRX08909.1"/>
    </source>
</evidence>
<comment type="caution">
    <text evidence="2">The sequence shown here is derived from an EMBL/GenBank/DDBJ whole genome shotgun (WGS) entry which is preliminary data.</text>
</comment>
<dbReference type="InParanoid" id="A0A0V0R390"/>
<protein>
    <submittedName>
        <fullName evidence="2">Uncharacterized protein</fullName>
    </submittedName>
</protein>
<organism evidence="2 3">
    <name type="scientific">Pseudocohnilembus persalinus</name>
    <name type="common">Ciliate</name>
    <dbReference type="NCBI Taxonomy" id="266149"/>
    <lineage>
        <taxon>Eukaryota</taxon>
        <taxon>Sar</taxon>
        <taxon>Alveolata</taxon>
        <taxon>Ciliophora</taxon>
        <taxon>Intramacronucleata</taxon>
        <taxon>Oligohymenophorea</taxon>
        <taxon>Scuticociliatia</taxon>
        <taxon>Philasterida</taxon>
        <taxon>Pseudocohnilembidae</taxon>
        <taxon>Pseudocohnilembus</taxon>
    </lineage>
</organism>
<accession>A0A0V0R390</accession>
<dbReference type="OMA" id="IQCESAN"/>
<evidence type="ECO:0000256" key="1">
    <source>
        <dbReference type="SAM" id="MobiDB-lite"/>
    </source>
</evidence>
<reference evidence="2 3" key="1">
    <citation type="journal article" date="2015" name="Sci. Rep.">
        <title>Genome of the facultative scuticociliatosis pathogen Pseudocohnilembus persalinus provides insight into its virulence through horizontal gene transfer.</title>
        <authorList>
            <person name="Xiong J."/>
            <person name="Wang G."/>
            <person name="Cheng J."/>
            <person name="Tian M."/>
            <person name="Pan X."/>
            <person name="Warren A."/>
            <person name="Jiang C."/>
            <person name="Yuan D."/>
            <person name="Miao W."/>
        </authorList>
    </citation>
    <scope>NUCLEOTIDE SEQUENCE [LARGE SCALE GENOMIC DNA]</scope>
    <source>
        <strain evidence="2">36N120E</strain>
    </source>
</reference>
<dbReference type="EMBL" id="LDAU01000057">
    <property type="protein sequence ID" value="KRX08909.1"/>
    <property type="molecule type" value="Genomic_DNA"/>
</dbReference>
<dbReference type="Proteomes" id="UP000054937">
    <property type="component" value="Unassembled WGS sequence"/>
</dbReference>